<keyword evidence="1" id="KW-0175">Coiled coil</keyword>
<dbReference type="AlphaFoldDB" id="A0A3F2S137"/>
<evidence type="ECO:0000256" key="2">
    <source>
        <dbReference type="SAM" id="MobiDB-lite"/>
    </source>
</evidence>
<organism evidence="3 5">
    <name type="scientific">Phytophthora kernoviae</name>
    <dbReference type="NCBI Taxonomy" id="325452"/>
    <lineage>
        <taxon>Eukaryota</taxon>
        <taxon>Sar</taxon>
        <taxon>Stramenopiles</taxon>
        <taxon>Oomycota</taxon>
        <taxon>Peronosporomycetes</taxon>
        <taxon>Peronosporales</taxon>
        <taxon>Peronosporaceae</taxon>
        <taxon>Phytophthora</taxon>
    </lineage>
</organism>
<evidence type="ECO:0000313" key="6">
    <source>
        <dbReference type="Proteomes" id="UP000284657"/>
    </source>
</evidence>
<feature type="compositionally biased region" description="Basic and acidic residues" evidence="2">
    <location>
        <begin position="178"/>
        <end position="226"/>
    </location>
</feature>
<feature type="compositionally biased region" description="Low complexity" evidence="2">
    <location>
        <begin position="143"/>
        <end position="156"/>
    </location>
</feature>
<dbReference type="Proteomes" id="UP000284657">
    <property type="component" value="Unassembled WGS sequence"/>
</dbReference>
<dbReference type="OrthoDB" id="157261at2759"/>
<reference evidence="5 6" key="1">
    <citation type="submission" date="2018-07" db="EMBL/GenBank/DDBJ databases">
        <title>Genome sequencing of oomycete isolates from Chile give support for New Zealand origin for Phytophthora kernoviae and make available the first Nothophytophthora sp. genome.</title>
        <authorList>
            <person name="Studholme D.J."/>
            <person name="Sanfuentes E."/>
            <person name="Panda P."/>
            <person name="Hill R."/>
            <person name="Sambles C."/>
            <person name="Grant M."/>
            <person name="Williams N.M."/>
            <person name="Mcdougal R.L."/>
        </authorList>
    </citation>
    <scope>NUCLEOTIDE SEQUENCE [LARGE SCALE GENOMIC DNA]</scope>
    <source>
        <strain evidence="3">Chile6</strain>
        <strain evidence="4">Chile7</strain>
    </source>
</reference>
<sequence>MSYPHRYIPPIYVDLNMPDTPSKDKDVSTTPCSPSSNFTSMLQSRCCSVEPRPSRTNSLFLDLLEFPLAAADPNPDVLLKCELDNVLDMSNGDNTPAGAQLPVFPLPCGPDEVQDLKLHQVKDPEVLEEAAAFPAAVFSTPTISASRSSTTTSTSSILAGQRGGRTSQFSAKQRRERHNANERRRTNAAKDRVRDMRDLVASLERQRSDLGTQREAEETKESLPHKRAVENVVPRERLEGGLGNSIPGSSTYLDLVKSVDELRSEKRYLEEQLDLLDSQNSALQAVQAELFIDAPTVSPPAGAKKNLKRKRPENDELLDAATDSKRMALAVDTPTGGYCMETEVVPSYLKVLFSEPMTTDAAFNWVKDSYGDIMSLKAQQQPDDTSAASFLGWREDKREVTPGTNAEGLSDETSPSSLELMVTQEFPGIVSGELVFNTWNLLTTLETFQKIFPLTKDLAVLQTINDDCVVVRVGIAPSHDAPVVHSIVVLARGQIDGGYLVSMRSVPLSVGQKAFAASEASYMPILAWFMLLDKFDEYAQPVCEVIVGSSTQHASTQVLQRLATEIIAGVEHIRGSEEQRIQSRLTRI</sequence>
<gene>
    <name evidence="4" type="ORF">BBJ29_005908</name>
    <name evidence="3" type="ORF">BBP00_00001069</name>
</gene>
<dbReference type="Proteomes" id="UP000277300">
    <property type="component" value="Unassembled WGS sequence"/>
</dbReference>
<feature type="region of interest" description="Disordered" evidence="2">
    <location>
        <begin position="143"/>
        <end position="226"/>
    </location>
</feature>
<comment type="caution">
    <text evidence="3">The sequence shown here is derived from an EMBL/GenBank/DDBJ whole genome shotgun (WGS) entry which is preliminary data.</text>
</comment>
<dbReference type="EMBL" id="MBAD02000197">
    <property type="protein sequence ID" value="RLN70750.1"/>
    <property type="molecule type" value="Genomic_DNA"/>
</dbReference>
<evidence type="ECO:0000313" key="5">
    <source>
        <dbReference type="Proteomes" id="UP000277300"/>
    </source>
</evidence>
<protein>
    <submittedName>
        <fullName evidence="3">Uncharacterized protein</fullName>
    </submittedName>
</protein>
<dbReference type="EMBL" id="MBDO02000014">
    <property type="protein sequence ID" value="RLN68288.1"/>
    <property type="molecule type" value="Genomic_DNA"/>
</dbReference>
<name>A0A3F2S137_9STRA</name>
<evidence type="ECO:0000313" key="3">
    <source>
        <dbReference type="EMBL" id="RLN68288.1"/>
    </source>
</evidence>
<proteinExistence type="predicted"/>
<feature type="region of interest" description="Disordered" evidence="2">
    <location>
        <begin position="390"/>
        <end position="415"/>
    </location>
</feature>
<evidence type="ECO:0000313" key="4">
    <source>
        <dbReference type="EMBL" id="RLN70750.1"/>
    </source>
</evidence>
<accession>A0A3F2S137</accession>
<evidence type="ECO:0000256" key="1">
    <source>
        <dbReference type="SAM" id="Coils"/>
    </source>
</evidence>
<feature type="coiled-coil region" evidence="1">
    <location>
        <begin position="259"/>
        <end position="289"/>
    </location>
</feature>